<dbReference type="PROSITE" id="PS00061">
    <property type="entry name" value="ADH_SHORT"/>
    <property type="match status" value="1"/>
</dbReference>
<dbReference type="InterPro" id="IPR020904">
    <property type="entry name" value="Sc_DH/Rdtase_CS"/>
</dbReference>
<dbReference type="CDD" id="cd05233">
    <property type="entry name" value="SDR_c"/>
    <property type="match status" value="1"/>
</dbReference>
<dbReference type="EMBL" id="JAEKNQ010000059">
    <property type="protein sequence ID" value="MBJ7604527.1"/>
    <property type="molecule type" value="Genomic_DNA"/>
</dbReference>
<gene>
    <name evidence="3" type="ORF">JF888_15335</name>
</gene>
<comment type="similarity">
    <text evidence="1">Belongs to the short-chain dehydrogenases/reductases (SDR) family.</text>
</comment>
<protein>
    <submittedName>
        <fullName evidence="3">SDR family oxidoreductase</fullName>
    </submittedName>
</protein>
<dbReference type="SUPFAM" id="SSF51735">
    <property type="entry name" value="NAD(P)-binding Rossmann-fold domains"/>
    <property type="match status" value="1"/>
</dbReference>
<evidence type="ECO:0000256" key="1">
    <source>
        <dbReference type="ARBA" id="ARBA00006484"/>
    </source>
</evidence>
<dbReference type="PRINTS" id="PR00081">
    <property type="entry name" value="GDHRDH"/>
</dbReference>
<dbReference type="PANTHER" id="PTHR43669">
    <property type="entry name" value="5-KETO-D-GLUCONATE 5-REDUCTASE"/>
    <property type="match status" value="1"/>
</dbReference>
<proteinExistence type="inferred from homology"/>
<dbReference type="InterPro" id="IPR036291">
    <property type="entry name" value="NAD(P)-bd_dom_sf"/>
</dbReference>
<dbReference type="GO" id="GO:0016491">
    <property type="term" value="F:oxidoreductase activity"/>
    <property type="evidence" value="ECO:0007669"/>
    <property type="project" value="UniProtKB-KW"/>
</dbReference>
<dbReference type="Gene3D" id="3.40.50.720">
    <property type="entry name" value="NAD(P)-binding Rossmann-like Domain"/>
    <property type="match status" value="1"/>
</dbReference>
<name>A0A934KC77_9BACT</name>
<reference evidence="3 4" key="1">
    <citation type="submission" date="2020-10" db="EMBL/GenBank/DDBJ databases">
        <title>Ca. Dormibacterota MAGs.</title>
        <authorList>
            <person name="Montgomery K."/>
        </authorList>
    </citation>
    <scope>NUCLEOTIDE SEQUENCE [LARGE SCALE GENOMIC DNA]</scope>
    <source>
        <strain evidence="3">SC8811_S16_3</strain>
    </source>
</reference>
<evidence type="ECO:0000313" key="4">
    <source>
        <dbReference type="Proteomes" id="UP000620075"/>
    </source>
</evidence>
<organism evidence="3 4">
    <name type="scientific">Candidatus Dormiibacter inghamiae</name>
    <dbReference type="NCBI Taxonomy" id="3127013"/>
    <lineage>
        <taxon>Bacteria</taxon>
        <taxon>Bacillati</taxon>
        <taxon>Candidatus Dormiibacterota</taxon>
        <taxon>Candidatus Dormibacteria</taxon>
        <taxon>Candidatus Dormibacterales</taxon>
        <taxon>Candidatus Dormibacteraceae</taxon>
        <taxon>Candidatus Dormiibacter</taxon>
    </lineage>
</organism>
<evidence type="ECO:0000256" key="2">
    <source>
        <dbReference type="ARBA" id="ARBA00023002"/>
    </source>
</evidence>
<keyword evidence="2" id="KW-0560">Oxidoreductase</keyword>
<accession>A0A934KC77</accession>
<sequence length="229" mass="23630">MGVAAAGAEVVCADLDAPGADSTACLVRDSGGCAWHVKADLADIAAVEGLLAAACSRMGGADLLYANAGGSRGETVPFLEMTPQTWRAMFDRNLTTAFNCGLVFARHMAANRRGAIVFTSSQLSEVTRPGLAHYASAKGALRQLVKSMAVDLAAASHPGERLRPRPDPDTRQPRVLRAAGGARGQPAAAPDRTLGEPDEMVGAAVFLGSDEASYVTGATIMVDGGYTLL</sequence>
<dbReference type="Proteomes" id="UP000620075">
    <property type="component" value="Unassembled WGS sequence"/>
</dbReference>
<dbReference type="Pfam" id="PF13561">
    <property type="entry name" value="adh_short_C2"/>
    <property type="match status" value="1"/>
</dbReference>
<evidence type="ECO:0000313" key="3">
    <source>
        <dbReference type="EMBL" id="MBJ7604527.1"/>
    </source>
</evidence>
<dbReference type="PANTHER" id="PTHR43669:SF14">
    <property type="entry name" value="OXIDOREDUCTASE"/>
    <property type="match status" value="1"/>
</dbReference>
<dbReference type="AlphaFoldDB" id="A0A934KC77"/>
<comment type="caution">
    <text evidence="3">The sequence shown here is derived from an EMBL/GenBank/DDBJ whole genome shotgun (WGS) entry which is preliminary data.</text>
</comment>
<dbReference type="InterPro" id="IPR002347">
    <property type="entry name" value="SDR_fam"/>
</dbReference>